<protein>
    <submittedName>
        <fullName evidence="2">Uncharacterized protein</fullName>
    </submittedName>
</protein>
<dbReference type="AlphaFoldDB" id="A0A067R0N4"/>
<dbReference type="OMA" id="MCANTYL"/>
<feature type="chain" id="PRO_5001644581" evidence="1">
    <location>
        <begin position="23"/>
        <end position="262"/>
    </location>
</feature>
<keyword evidence="1" id="KW-0732">Signal</keyword>
<sequence>MDRIYNTFVVLLLLHFANFHVCMKVMPPASNQGIQPCSSGFYRNPFQSRPEQMDTINSMCSSTMSTTVSGNQKLNSDACFGCFSRVITQAQDAEFLNDLSSCASKYLDGTAYQPCAEELAKDVAQNETEMVNINCVANSAFCSFDKCIQRVDKINLINMCIEEVQGNAVNDSGEADEAKRYIETTACILAKIRCRNYMYNPRPSRPGMAREPTVWNMYQASGLFVSADFDLRVTNLPYGSAGLTCGFGPDNVGIAAWPGATC</sequence>
<accession>A0A067R0N4</accession>
<dbReference type="InParanoid" id="A0A067R0N4"/>
<name>A0A067R0N4_ZOONE</name>
<gene>
    <name evidence="2" type="ORF">L798_08775</name>
</gene>
<dbReference type="OrthoDB" id="6752508at2759"/>
<keyword evidence="3" id="KW-1185">Reference proteome</keyword>
<dbReference type="EMBL" id="KK852791">
    <property type="protein sequence ID" value="KDR16468.1"/>
    <property type="molecule type" value="Genomic_DNA"/>
</dbReference>
<evidence type="ECO:0000256" key="1">
    <source>
        <dbReference type="SAM" id="SignalP"/>
    </source>
</evidence>
<proteinExistence type="predicted"/>
<evidence type="ECO:0000313" key="3">
    <source>
        <dbReference type="Proteomes" id="UP000027135"/>
    </source>
</evidence>
<dbReference type="Proteomes" id="UP000027135">
    <property type="component" value="Unassembled WGS sequence"/>
</dbReference>
<reference evidence="2 3" key="1">
    <citation type="journal article" date="2014" name="Nat. Commun.">
        <title>Molecular traces of alternative social organization in a termite genome.</title>
        <authorList>
            <person name="Terrapon N."/>
            <person name="Li C."/>
            <person name="Robertson H.M."/>
            <person name="Ji L."/>
            <person name="Meng X."/>
            <person name="Booth W."/>
            <person name="Chen Z."/>
            <person name="Childers C.P."/>
            <person name="Glastad K.M."/>
            <person name="Gokhale K."/>
            <person name="Gowin J."/>
            <person name="Gronenberg W."/>
            <person name="Hermansen R.A."/>
            <person name="Hu H."/>
            <person name="Hunt B.G."/>
            <person name="Huylmans A.K."/>
            <person name="Khalil S.M."/>
            <person name="Mitchell R.D."/>
            <person name="Munoz-Torres M.C."/>
            <person name="Mustard J.A."/>
            <person name="Pan H."/>
            <person name="Reese J.T."/>
            <person name="Scharf M.E."/>
            <person name="Sun F."/>
            <person name="Vogel H."/>
            <person name="Xiao J."/>
            <person name="Yang W."/>
            <person name="Yang Z."/>
            <person name="Yang Z."/>
            <person name="Zhou J."/>
            <person name="Zhu J."/>
            <person name="Brent C.S."/>
            <person name="Elsik C.G."/>
            <person name="Goodisman M.A."/>
            <person name="Liberles D.A."/>
            <person name="Roe R.M."/>
            <person name="Vargo E.L."/>
            <person name="Vilcinskas A."/>
            <person name="Wang J."/>
            <person name="Bornberg-Bauer E."/>
            <person name="Korb J."/>
            <person name="Zhang G."/>
            <person name="Liebig J."/>
        </authorList>
    </citation>
    <scope>NUCLEOTIDE SEQUENCE [LARGE SCALE GENOMIC DNA]</scope>
    <source>
        <tissue evidence="2">Whole organism</tissue>
    </source>
</reference>
<dbReference type="eggNOG" id="ENOG502S9IC">
    <property type="taxonomic scope" value="Eukaryota"/>
</dbReference>
<organism evidence="2 3">
    <name type="scientific">Zootermopsis nevadensis</name>
    <name type="common">Dampwood termite</name>
    <dbReference type="NCBI Taxonomy" id="136037"/>
    <lineage>
        <taxon>Eukaryota</taxon>
        <taxon>Metazoa</taxon>
        <taxon>Ecdysozoa</taxon>
        <taxon>Arthropoda</taxon>
        <taxon>Hexapoda</taxon>
        <taxon>Insecta</taxon>
        <taxon>Pterygota</taxon>
        <taxon>Neoptera</taxon>
        <taxon>Polyneoptera</taxon>
        <taxon>Dictyoptera</taxon>
        <taxon>Blattodea</taxon>
        <taxon>Blattoidea</taxon>
        <taxon>Termitoidae</taxon>
        <taxon>Termopsidae</taxon>
        <taxon>Zootermopsis</taxon>
    </lineage>
</organism>
<evidence type="ECO:0000313" key="2">
    <source>
        <dbReference type="EMBL" id="KDR16468.1"/>
    </source>
</evidence>
<feature type="signal peptide" evidence="1">
    <location>
        <begin position="1"/>
        <end position="22"/>
    </location>
</feature>